<evidence type="ECO:0000313" key="3">
    <source>
        <dbReference type="Proteomes" id="UP000789524"/>
    </source>
</evidence>
<sequence>MRKLAIFTVFCILAGLQAAPASEEDEEAVIPKKVFMDSFIKYTGEYDIVDIMVPLNAINFAASDSSESESEEFNLKDLTVFFVEAEDKDGERADKGLYRYEKGDSKMILATGRSSTASSNNNKLVFFAASDGLYVYNTEKDSADKYGPITDAIRSIATDETGSTIYIVTDDHKLYKVTNNGENKELVDDVEDVVEIVLDDDGNLYYYNTKKEVYIKTADKIIKVENLPEDPKKIKTIRPPFVVHKTIGMSYDDTVYIVHSNGSSEKLDFRFAPEATPTAFGPDAVFVQYYALDKKLYEFNVKEMMENDVFHDIREKTENIRNQADKNKHTLGAKKD</sequence>
<feature type="chain" id="PRO_5035201622" evidence="1">
    <location>
        <begin position="22"/>
        <end position="336"/>
    </location>
</feature>
<organism evidence="2 3">
    <name type="scientific">Danaus chrysippus</name>
    <name type="common">African queen</name>
    <dbReference type="NCBI Taxonomy" id="151541"/>
    <lineage>
        <taxon>Eukaryota</taxon>
        <taxon>Metazoa</taxon>
        <taxon>Ecdysozoa</taxon>
        <taxon>Arthropoda</taxon>
        <taxon>Hexapoda</taxon>
        <taxon>Insecta</taxon>
        <taxon>Pterygota</taxon>
        <taxon>Neoptera</taxon>
        <taxon>Endopterygota</taxon>
        <taxon>Lepidoptera</taxon>
        <taxon>Glossata</taxon>
        <taxon>Ditrysia</taxon>
        <taxon>Papilionoidea</taxon>
        <taxon>Nymphalidae</taxon>
        <taxon>Danainae</taxon>
        <taxon>Danaini</taxon>
        <taxon>Danaina</taxon>
        <taxon>Danaus</taxon>
        <taxon>Anosia</taxon>
    </lineage>
</organism>
<comment type="caution">
    <text evidence="2">The sequence shown here is derived from an EMBL/GenBank/DDBJ whole genome shotgun (WGS) entry which is preliminary data.</text>
</comment>
<keyword evidence="3" id="KW-1185">Reference proteome</keyword>
<dbReference type="AlphaFoldDB" id="A0A8J2W5K0"/>
<reference evidence="2" key="1">
    <citation type="submission" date="2021-09" db="EMBL/GenBank/DDBJ databases">
        <authorList>
            <person name="Martin H S."/>
        </authorList>
    </citation>
    <scope>NUCLEOTIDE SEQUENCE</scope>
</reference>
<dbReference type="OrthoDB" id="7071878at2759"/>
<keyword evidence="1" id="KW-0732">Signal</keyword>
<evidence type="ECO:0000256" key="1">
    <source>
        <dbReference type="SAM" id="SignalP"/>
    </source>
</evidence>
<evidence type="ECO:0000313" key="2">
    <source>
        <dbReference type="EMBL" id="CAG9572631.1"/>
    </source>
</evidence>
<dbReference type="Gene3D" id="2.130.10.10">
    <property type="entry name" value="YVTN repeat-like/Quinoprotein amine dehydrogenase"/>
    <property type="match status" value="1"/>
</dbReference>
<proteinExistence type="predicted"/>
<feature type="signal peptide" evidence="1">
    <location>
        <begin position="1"/>
        <end position="21"/>
    </location>
</feature>
<gene>
    <name evidence="2" type="ORF">DCHRY22_LOCUS10156</name>
</gene>
<dbReference type="Proteomes" id="UP000789524">
    <property type="component" value="Unassembled WGS sequence"/>
</dbReference>
<dbReference type="EMBL" id="CAKASE010000068">
    <property type="protein sequence ID" value="CAG9572631.1"/>
    <property type="molecule type" value="Genomic_DNA"/>
</dbReference>
<dbReference type="InterPro" id="IPR015943">
    <property type="entry name" value="WD40/YVTN_repeat-like_dom_sf"/>
</dbReference>
<protein>
    <submittedName>
        <fullName evidence="2">(African queen) hypothetical protein</fullName>
    </submittedName>
</protein>
<name>A0A8J2W5K0_9NEOP</name>
<dbReference type="SUPFAM" id="SSF75011">
    <property type="entry name" value="3-carboxy-cis,cis-mucoante lactonizing enzyme"/>
    <property type="match status" value="1"/>
</dbReference>
<accession>A0A8J2W5K0</accession>